<sequence>MPLGFPIIDHVIPFEYSTNKYVHPRSAFDNNNFEGIILGIYIDTGTSNHNIDIKEVDSIVLRGKDPVTNRPLGSRWSIINKEKQLDRKKAIKSFLPLVFKQERSLVNDWHLW</sequence>
<organism evidence="1 2">
    <name type="scientific">Funneliformis mosseae</name>
    <name type="common">Endomycorrhizal fungus</name>
    <name type="synonym">Glomus mosseae</name>
    <dbReference type="NCBI Taxonomy" id="27381"/>
    <lineage>
        <taxon>Eukaryota</taxon>
        <taxon>Fungi</taxon>
        <taxon>Fungi incertae sedis</taxon>
        <taxon>Mucoromycota</taxon>
        <taxon>Glomeromycotina</taxon>
        <taxon>Glomeromycetes</taxon>
        <taxon>Glomerales</taxon>
        <taxon>Glomeraceae</taxon>
        <taxon>Funneliformis</taxon>
    </lineage>
</organism>
<dbReference type="AlphaFoldDB" id="A0A9N9BVI1"/>
<dbReference type="Proteomes" id="UP000789375">
    <property type="component" value="Unassembled WGS sequence"/>
</dbReference>
<protein>
    <submittedName>
        <fullName evidence="1">2609_t:CDS:1</fullName>
    </submittedName>
</protein>
<keyword evidence="2" id="KW-1185">Reference proteome</keyword>
<comment type="caution">
    <text evidence="1">The sequence shown here is derived from an EMBL/GenBank/DDBJ whole genome shotgun (WGS) entry which is preliminary data.</text>
</comment>
<gene>
    <name evidence="1" type="ORF">FMOSSE_LOCUS7957</name>
</gene>
<evidence type="ECO:0000313" key="2">
    <source>
        <dbReference type="Proteomes" id="UP000789375"/>
    </source>
</evidence>
<dbReference type="EMBL" id="CAJVPP010001973">
    <property type="protein sequence ID" value="CAG8581207.1"/>
    <property type="molecule type" value="Genomic_DNA"/>
</dbReference>
<accession>A0A9N9BVI1</accession>
<proteinExistence type="predicted"/>
<reference evidence="1" key="1">
    <citation type="submission" date="2021-06" db="EMBL/GenBank/DDBJ databases">
        <authorList>
            <person name="Kallberg Y."/>
            <person name="Tangrot J."/>
            <person name="Rosling A."/>
        </authorList>
    </citation>
    <scope>NUCLEOTIDE SEQUENCE</scope>
    <source>
        <strain evidence="1">87-6 pot B 2015</strain>
    </source>
</reference>
<name>A0A9N9BVI1_FUNMO</name>
<evidence type="ECO:0000313" key="1">
    <source>
        <dbReference type="EMBL" id="CAG8581207.1"/>
    </source>
</evidence>